<dbReference type="InterPro" id="IPR014710">
    <property type="entry name" value="RmlC-like_jellyroll"/>
</dbReference>
<dbReference type="RefSeq" id="WP_165442625.1">
    <property type="nucleotide sequence ID" value="NZ_JBBCRB010000001.1"/>
</dbReference>
<dbReference type="InterPro" id="IPR012318">
    <property type="entry name" value="HTH_CRP"/>
</dbReference>
<evidence type="ECO:0000259" key="6">
    <source>
        <dbReference type="PROSITE" id="PS51063"/>
    </source>
</evidence>
<proteinExistence type="predicted"/>
<comment type="caution">
    <text evidence="7">The sequence shown here is derived from an EMBL/GenBank/DDBJ whole genome shotgun (WGS) entry which is preliminary data.</text>
</comment>
<evidence type="ECO:0000259" key="5">
    <source>
        <dbReference type="PROSITE" id="PS50042"/>
    </source>
</evidence>
<accession>A0ABU9LK71</accession>
<evidence type="ECO:0000313" key="7">
    <source>
        <dbReference type="EMBL" id="MEL5986826.1"/>
    </source>
</evidence>
<dbReference type="SMART" id="SM00100">
    <property type="entry name" value="cNMP"/>
    <property type="match status" value="1"/>
</dbReference>
<dbReference type="Gene3D" id="1.10.10.10">
    <property type="entry name" value="Winged helix-like DNA-binding domain superfamily/Winged helix DNA-binding domain"/>
    <property type="match status" value="1"/>
</dbReference>
<dbReference type="Gene3D" id="2.60.120.10">
    <property type="entry name" value="Jelly Rolls"/>
    <property type="match status" value="1"/>
</dbReference>
<evidence type="ECO:0000256" key="1">
    <source>
        <dbReference type="ARBA" id="ARBA00023015"/>
    </source>
</evidence>
<gene>
    <name evidence="7" type="ORF">AAF454_00155</name>
</gene>
<dbReference type="InterPro" id="IPR018490">
    <property type="entry name" value="cNMP-bd_dom_sf"/>
</dbReference>
<evidence type="ECO:0000256" key="2">
    <source>
        <dbReference type="ARBA" id="ARBA00023125"/>
    </source>
</evidence>
<dbReference type="CDD" id="cd00038">
    <property type="entry name" value="CAP_ED"/>
    <property type="match status" value="1"/>
</dbReference>
<feature type="domain" description="HTH crp-type" evidence="6">
    <location>
        <begin position="136"/>
        <end position="210"/>
    </location>
</feature>
<keyword evidence="3" id="KW-0010">Activator</keyword>
<dbReference type="InterPro" id="IPR000595">
    <property type="entry name" value="cNMP-bd_dom"/>
</dbReference>
<evidence type="ECO:0000313" key="8">
    <source>
        <dbReference type="Proteomes" id="UP001398420"/>
    </source>
</evidence>
<dbReference type="Pfam" id="PF00027">
    <property type="entry name" value="cNMP_binding"/>
    <property type="match status" value="1"/>
</dbReference>
<dbReference type="Pfam" id="PF13545">
    <property type="entry name" value="HTH_Crp_2"/>
    <property type="match status" value="1"/>
</dbReference>
<dbReference type="SUPFAM" id="SSF51206">
    <property type="entry name" value="cAMP-binding domain-like"/>
    <property type="match status" value="1"/>
</dbReference>
<dbReference type="PANTHER" id="PTHR24567:SF74">
    <property type="entry name" value="HTH-TYPE TRANSCRIPTIONAL REGULATOR ARCR"/>
    <property type="match status" value="1"/>
</dbReference>
<dbReference type="EMBL" id="JBCEWA010000001">
    <property type="protein sequence ID" value="MEL5986826.1"/>
    <property type="molecule type" value="Genomic_DNA"/>
</dbReference>
<dbReference type="PROSITE" id="PS00888">
    <property type="entry name" value="CNMP_BINDING_1"/>
    <property type="match status" value="1"/>
</dbReference>
<protein>
    <submittedName>
        <fullName evidence="7">Crp/Fnr family transcriptional regulator</fullName>
    </submittedName>
</protein>
<name>A0ABU9LK71_9BACL</name>
<dbReference type="SMART" id="SM00419">
    <property type="entry name" value="HTH_CRP"/>
    <property type="match status" value="1"/>
</dbReference>
<dbReference type="InterPro" id="IPR018488">
    <property type="entry name" value="cNMP-bd_CS"/>
</dbReference>
<evidence type="ECO:0000256" key="4">
    <source>
        <dbReference type="ARBA" id="ARBA00023163"/>
    </source>
</evidence>
<sequence length="229" mass="26196">MFDAVPQIVQQIFKAHGTKHHFVRHQHICTTGEAATHLYFVEKGRIAITKESVGGKELTLCIATKNDCIGESILFTPLITYPLSAKVLDCCTVFAISKEQLEHELSENLAALRECLTWIQIQRMREQTKLRDLLLYGKKGALSSTLIRLANSYGEKKTDKSIQISEKFTHSELASLCATSREVVNRLLQEFKKEKVISEENGYLTIYRLDYLQQFCECEQCVEFLCRIN</sequence>
<keyword evidence="2" id="KW-0238">DNA-binding</keyword>
<organism evidence="7 8">
    <name type="scientific">Kurthia gibsonii</name>
    <dbReference type="NCBI Taxonomy" id="33946"/>
    <lineage>
        <taxon>Bacteria</taxon>
        <taxon>Bacillati</taxon>
        <taxon>Bacillota</taxon>
        <taxon>Bacilli</taxon>
        <taxon>Bacillales</taxon>
        <taxon>Caryophanaceae</taxon>
        <taxon>Kurthia</taxon>
    </lineage>
</organism>
<dbReference type="PROSITE" id="PS50042">
    <property type="entry name" value="CNMP_BINDING_3"/>
    <property type="match status" value="1"/>
</dbReference>
<evidence type="ECO:0000256" key="3">
    <source>
        <dbReference type="ARBA" id="ARBA00023159"/>
    </source>
</evidence>
<dbReference type="InterPro" id="IPR036390">
    <property type="entry name" value="WH_DNA-bd_sf"/>
</dbReference>
<reference evidence="7 8" key="1">
    <citation type="submission" date="2024-04" db="EMBL/GenBank/DDBJ databases">
        <authorList>
            <person name="Wu Y.S."/>
            <person name="Zhang L."/>
        </authorList>
    </citation>
    <scope>NUCLEOTIDE SEQUENCE [LARGE SCALE GENOMIC DNA]</scope>
    <source>
        <strain evidence="7 8">KG-01</strain>
    </source>
</reference>
<keyword evidence="8" id="KW-1185">Reference proteome</keyword>
<keyword evidence="4" id="KW-0804">Transcription</keyword>
<feature type="domain" description="Cyclic nucleotide-binding" evidence="5">
    <location>
        <begin position="26"/>
        <end position="87"/>
    </location>
</feature>
<dbReference type="Proteomes" id="UP001398420">
    <property type="component" value="Unassembled WGS sequence"/>
</dbReference>
<dbReference type="SUPFAM" id="SSF46785">
    <property type="entry name" value="Winged helix' DNA-binding domain"/>
    <property type="match status" value="1"/>
</dbReference>
<dbReference type="PROSITE" id="PS51063">
    <property type="entry name" value="HTH_CRP_2"/>
    <property type="match status" value="1"/>
</dbReference>
<dbReference type="InterPro" id="IPR036388">
    <property type="entry name" value="WH-like_DNA-bd_sf"/>
</dbReference>
<dbReference type="InterPro" id="IPR050397">
    <property type="entry name" value="Env_Response_Regulators"/>
</dbReference>
<keyword evidence="1" id="KW-0805">Transcription regulation</keyword>
<dbReference type="PANTHER" id="PTHR24567">
    <property type="entry name" value="CRP FAMILY TRANSCRIPTIONAL REGULATORY PROTEIN"/>
    <property type="match status" value="1"/>
</dbReference>